<proteinExistence type="predicted"/>
<accession>A0A7W7WU96</accession>
<protein>
    <submittedName>
        <fullName evidence="2">Uncharacterized protein</fullName>
    </submittedName>
</protein>
<gene>
    <name evidence="2" type="ORF">F4559_001414</name>
</gene>
<feature type="transmembrane region" description="Helical" evidence="1">
    <location>
        <begin position="20"/>
        <end position="39"/>
    </location>
</feature>
<comment type="caution">
    <text evidence="2">The sequence shown here is derived from an EMBL/GenBank/DDBJ whole genome shotgun (WGS) entry which is preliminary data.</text>
</comment>
<dbReference type="AlphaFoldDB" id="A0A7W7WU96"/>
<keyword evidence="1" id="KW-1133">Transmembrane helix</keyword>
<keyword evidence="1" id="KW-0812">Transmembrane</keyword>
<dbReference type="Proteomes" id="UP000542674">
    <property type="component" value="Unassembled WGS sequence"/>
</dbReference>
<organism evidence="2 3">
    <name type="scientific">Saccharothrix violaceirubra</name>
    <dbReference type="NCBI Taxonomy" id="413306"/>
    <lineage>
        <taxon>Bacteria</taxon>
        <taxon>Bacillati</taxon>
        <taxon>Actinomycetota</taxon>
        <taxon>Actinomycetes</taxon>
        <taxon>Pseudonocardiales</taxon>
        <taxon>Pseudonocardiaceae</taxon>
        <taxon>Saccharothrix</taxon>
    </lineage>
</organism>
<sequence length="40" mass="4351">MDRSIWIVNVETMSNTLENVRLTIACLVLASAIGVAFLVS</sequence>
<evidence type="ECO:0000256" key="1">
    <source>
        <dbReference type="SAM" id="Phobius"/>
    </source>
</evidence>
<name>A0A7W7WU96_9PSEU</name>
<evidence type="ECO:0000313" key="3">
    <source>
        <dbReference type="Proteomes" id="UP000542674"/>
    </source>
</evidence>
<dbReference type="EMBL" id="JACHJS010000001">
    <property type="protein sequence ID" value="MBB4964055.1"/>
    <property type="molecule type" value="Genomic_DNA"/>
</dbReference>
<dbReference type="RefSeq" id="WP_281386277.1">
    <property type="nucleotide sequence ID" value="NZ_BAABAI010000003.1"/>
</dbReference>
<keyword evidence="3" id="KW-1185">Reference proteome</keyword>
<reference evidence="2 3" key="1">
    <citation type="submission" date="2020-08" db="EMBL/GenBank/DDBJ databases">
        <title>Sequencing the genomes of 1000 actinobacteria strains.</title>
        <authorList>
            <person name="Klenk H.-P."/>
        </authorList>
    </citation>
    <scope>NUCLEOTIDE SEQUENCE [LARGE SCALE GENOMIC DNA]</scope>
    <source>
        <strain evidence="2 3">DSM 45084</strain>
    </source>
</reference>
<evidence type="ECO:0000313" key="2">
    <source>
        <dbReference type="EMBL" id="MBB4964055.1"/>
    </source>
</evidence>
<keyword evidence="1" id="KW-0472">Membrane</keyword>